<dbReference type="GO" id="GO:0005737">
    <property type="term" value="C:cytoplasm"/>
    <property type="evidence" value="ECO:0007669"/>
    <property type="project" value="UniProtKB-SubCell"/>
</dbReference>
<dbReference type="GO" id="GO:0042450">
    <property type="term" value="P:L-arginine biosynthetic process via ornithine"/>
    <property type="evidence" value="ECO:0007669"/>
    <property type="project" value="UniProtKB-UniRule"/>
</dbReference>
<comment type="catalytic activity">
    <reaction evidence="8 9">
        <text>N-acetyl-L-glutamate + ATP = N-acetyl-L-glutamyl 5-phosphate + ADP</text>
        <dbReference type="Rhea" id="RHEA:14629"/>
        <dbReference type="ChEBI" id="CHEBI:30616"/>
        <dbReference type="ChEBI" id="CHEBI:44337"/>
        <dbReference type="ChEBI" id="CHEBI:57936"/>
        <dbReference type="ChEBI" id="CHEBI:456216"/>
        <dbReference type="EC" id="2.7.2.8"/>
    </reaction>
</comment>
<keyword evidence="6 9" id="KW-0418">Kinase</keyword>
<evidence type="ECO:0000256" key="4">
    <source>
        <dbReference type="ARBA" id="ARBA00022679"/>
    </source>
</evidence>
<dbReference type="CDD" id="cd04238">
    <property type="entry name" value="AAK_NAGK-like"/>
    <property type="match status" value="1"/>
</dbReference>
<proteinExistence type="inferred from homology"/>
<dbReference type="InterPro" id="IPR037528">
    <property type="entry name" value="ArgB"/>
</dbReference>
<evidence type="ECO:0000313" key="11">
    <source>
        <dbReference type="EMBL" id="MRX72469.1"/>
    </source>
</evidence>
<dbReference type="FunFam" id="3.40.1160.10:FF:000004">
    <property type="entry name" value="Acetylglutamate kinase"/>
    <property type="match status" value="1"/>
</dbReference>
<dbReference type="InterPro" id="IPR004662">
    <property type="entry name" value="AcgluKinase_fam"/>
</dbReference>
<keyword evidence="3 9" id="KW-0028">Amino-acid biosynthesis</keyword>
<protein>
    <recommendedName>
        <fullName evidence="9">Acetylglutamate kinase</fullName>
        <ecNumber evidence="9">2.7.2.8</ecNumber>
    </recommendedName>
    <alternativeName>
        <fullName evidence="9">N-acetyl-L-glutamate 5-phosphotransferase</fullName>
    </alternativeName>
    <alternativeName>
        <fullName evidence="9">NAG kinase</fullName>
        <shortName evidence="9">NAGK</shortName>
    </alternativeName>
</protein>
<dbReference type="InterPro" id="IPR001048">
    <property type="entry name" value="Asp/Glu/Uridylate_kinase"/>
</dbReference>
<evidence type="ECO:0000256" key="6">
    <source>
        <dbReference type="ARBA" id="ARBA00022777"/>
    </source>
</evidence>
<dbReference type="GO" id="GO:0005524">
    <property type="term" value="F:ATP binding"/>
    <property type="evidence" value="ECO:0007669"/>
    <property type="project" value="UniProtKB-UniRule"/>
</dbReference>
<dbReference type="Pfam" id="PF00696">
    <property type="entry name" value="AA_kinase"/>
    <property type="match status" value="1"/>
</dbReference>
<comment type="similarity">
    <text evidence="9">Belongs to the acetylglutamate kinase family. ArgB subfamily.</text>
</comment>
<dbReference type="NCBIfam" id="TIGR00761">
    <property type="entry name" value="argB"/>
    <property type="match status" value="1"/>
</dbReference>
<dbReference type="HAMAP" id="MF_00082">
    <property type="entry name" value="ArgB"/>
    <property type="match status" value="1"/>
</dbReference>
<dbReference type="Proteomes" id="UP000448867">
    <property type="component" value="Unassembled WGS sequence"/>
</dbReference>
<dbReference type="OrthoDB" id="9803155at2"/>
<organism evidence="11 12">
    <name type="scientific">Metabacillus lacus</name>
    <dbReference type="NCBI Taxonomy" id="1983721"/>
    <lineage>
        <taxon>Bacteria</taxon>
        <taxon>Bacillati</taxon>
        <taxon>Bacillota</taxon>
        <taxon>Bacilli</taxon>
        <taxon>Bacillales</taxon>
        <taxon>Bacillaceae</taxon>
        <taxon>Metabacillus</taxon>
    </lineage>
</organism>
<evidence type="ECO:0000313" key="12">
    <source>
        <dbReference type="Proteomes" id="UP000448867"/>
    </source>
</evidence>
<dbReference type="EC" id="2.7.2.8" evidence="9"/>
<feature type="domain" description="Aspartate/glutamate/uridylate kinase" evidence="10">
    <location>
        <begin position="3"/>
        <end position="238"/>
    </location>
</feature>
<dbReference type="PANTHER" id="PTHR23342:SF0">
    <property type="entry name" value="N-ACETYLGLUTAMATE SYNTHASE, MITOCHONDRIAL"/>
    <property type="match status" value="1"/>
</dbReference>
<dbReference type="PANTHER" id="PTHR23342">
    <property type="entry name" value="N-ACETYLGLUTAMATE SYNTHASE"/>
    <property type="match status" value="1"/>
</dbReference>
<comment type="caution">
    <text evidence="11">The sequence shown here is derived from an EMBL/GenBank/DDBJ whole genome shotgun (WGS) entry which is preliminary data.</text>
</comment>
<dbReference type="GO" id="GO:0003991">
    <property type="term" value="F:acetylglutamate kinase activity"/>
    <property type="evidence" value="ECO:0007669"/>
    <property type="project" value="UniProtKB-UniRule"/>
</dbReference>
<dbReference type="RefSeq" id="WP_154307635.1">
    <property type="nucleotide sequence ID" value="NZ_WKKI01000016.1"/>
</dbReference>
<keyword evidence="12" id="KW-1185">Reference proteome</keyword>
<feature type="site" description="Transition state stabilizer" evidence="9">
    <location>
        <position position="219"/>
    </location>
</feature>
<evidence type="ECO:0000256" key="3">
    <source>
        <dbReference type="ARBA" id="ARBA00022605"/>
    </source>
</evidence>
<evidence type="ECO:0000256" key="1">
    <source>
        <dbReference type="ARBA" id="ARBA00004828"/>
    </source>
</evidence>
<gene>
    <name evidence="9 11" type="primary">argB</name>
    <name evidence="11" type="ORF">GJU40_09960</name>
</gene>
<dbReference type="EMBL" id="WKKI01000016">
    <property type="protein sequence ID" value="MRX72469.1"/>
    <property type="molecule type" value="Genomic_DNA"/>
</dbReference>
<keyword evidence="4 9" id="KW-0808">Transferase</keyword>
<dbReference type="InterPro" id="IPR036393">
    <property type="entry name" value="AceGlu_kinase-like_sf"/>
</dbReference>
<sequence>MKYLIIKCGGSVFERLPESFYKSIVELNAGGKWQPVLVHGGGPLISSMLKKLEIPTEFVNGLRVTSSQVMEVVEMVLSGSVNKQAVGRLMKAGGSAYGVSGADGRLLLAKASQEAGGLGLVGEVVEVNTKLIEAIVKTGNIPVISPVGVDENGQRYNVNGDTAASAIAGALKGRLCFISDISGIYTEGNTGKRKLSSLTKEDAETLIEQKIITGGMIPKVKAAIDGLMHKVPETVILNGLEENSLLDFCEGKEIGTKIILGGEVKQHA</sequence>
<feature type="binding site" evidence="9">
    <location>
        <begin position="41"/>
        <end position="42"/>
    </location>
    <ligand>
        <name>substrate</name>
    </ligand>
</feature>
<feature type="site" description="Transition state stabilizer" evidence="9">
    <location>
        <position position="7"/>
    </location>
</feature>
<evidence type="ECO:0000256" key="5">
    <source>
        <dbReference type="ARBA" id="ARBA00022741"/>
    </source>
</evidence>
<feature type="binding site" evidence="9">
    <location>
        <position position="63"/>
    </location>
    <ligand>
        <name>substrate</name>
    </ligand>
</feature>
<name>A0A7X2M071_9BACI</name>
<reference evidence="11 12" key="1">
    <citation type="submission" date="2019-11" db="EMBL/GenBank/DDBJ databases">
        <title>Bacillus lacus genome.</title>
        <authorList>
            <person name="Allen C.J."/>
            <person name="Newman J.D."/>
        </authorList>
    </citation>
    <scope>NUCLEOTIDE SEQUENCE [LARGE SCALE GENOMIC DNA]</scope>
    <source>
        <strain evidence="11 12">KCTC 33946</strain>
    </source>
</reference>
<evidence type="ECO:0000256" key="9">
    <source>
        <dbReference type="HAMAP-Rule" id="MF_00082"/>
    </source>
</evidence>
<keyword evidence="9" id="KW-0963">Cytoplasm</keyword>
<dbReference type="PIRSF" id="PIRSF000728">
    <property type="entry name" value="NAGK"/>
    <property type="match status" value="1"/>
</dbReference>
<comment type="pathway">
    <text evidence="1 9">Amino-acid biosynthesis; L-arginine biosynthesis; N(2)-acetyl-L-ornithine from L-glutamate: step 2/4.</text>
</comment>
<keyword evidence="2 9" id="KW-0055">Arginine biosynthesis</keyword>
<evidence type="ECO:0000259" key="10">
    <source>
        <dbReference type="Pfam" id="PF00696"/>
    </source>
</evidence>
<comment type="function">
    <text evidence="9">Catalyzes the ATP-dependent phosphorylation of N-acetyl-L-glutamate.</text>
</comment>
<comment type="subcellular location">
    <subcellularLocation>
        <location evidence="9">Cytoplasm</location>
    </subcellularLocation>
</comment>
<evidence type="ECO:0000256" key="7">
    <source>
        <dbReference type="ARBA" id="ARBA00022840"/>
    </source>
</evidence>
<dbReference type="UniPathway" id="UPA00068">
    <property type="reaction ID" value="UER00107"/>
</dbReference>
<evidence type="ECO:0000256" key="8">
    <source>
        <dbReference type="ARBA" id="ARBA00048141"/>
    </source>
</evidence>
<dbReference type="Gene3D" id="3.40.1160.10">
    <property type="entry name" value="Acetylglutamate kinase-like"/>
    <property type="match status" value="1"/>
</dbReference>
<keyword evidence="5 9" id="KW-0547">Nucleotide-binding</keyword>
<accession>A0A7X2M071</accession>
<dbReference type="AlphaFoldDB" id="A0A7X2M071"/>
<evidence type="ECO:0000256" key="2">
    <source>
        <dbReference type="ARBA" id="ARBA00022571"/>
    </source>
</evidence>
<keyword evidence="7 9" id="KW-0067">ATP-binding</keyword>
<dbReference type="SUPFAM" id="SSF53633">
    <property type="entry name" value="Carbamate kinase-like"/>
    <property type="match status" value="1"/>
</dbReference>
<feature type="binding site" evidence="9">
    <location>
        <position position="157"/>
    </location>
    <ligand>
        <name>substrate</name>
    </ligand>
</feature>